<name>A0ABR3MAV7_9TELE</name>
<accession>A0ABR3MAV7</accession>
<protein>
    <submittedName>
        <fullName evidence="1">Uncharacterized protein</fullName>
    </submittedName>
</protein>
<keyword evidence="2" id="KW-1185">Reference proteome</keyword>
<gene>
    <name evidence="1" type="ORF">QQF64_007270</name>
</gene>
<evidence type="ECO:0000313" key="2">
    <source>
        <dbReference type="Proteomes" id="UP001558613"/>
    </source>
</evidence>
<evidence type="ECO:0000313" key="1">
    <source>
        <dbReference type="EMBL" id="KAL1262005.1"/>
    </source>
</evidence>
<organism evidence="1 2">
    <name type="scientific">Cirrhinus molitorella</name>
    <name type="common">mud carp</name>
    <dbReference type="NCBI Taxonomy" id="172907"/>
    <lineage>
        <taxon>Eukaryota</taxon>
        <taxon>Metazoa</taxon>
        <taxon>Chordata</taxon>
        <taxon>Craniata</taxon>
        <taxon>Vertebrata</taxon>
        <taxon>Euteleostomi</taxon>
        <taxon>Actinopterygii</taxon>
        <taxon>Neopterygii</taxon>
        <taxon>Teleostei</taxon>
        <taxon>Ostariophysi</taxon>
        <taxon>Cypriniformes</taxon>
        <taxon>Cyprinidae</taxon>
        <taxon>Labeoninae</taxon>
        <taxon>Labeonini</taxon>
        <taxon>Cirrhinus</taxon>
    </lineage>
</organism>
<comment type="caution">
    <text evidence="1">The sequence shown here is derived from an EMBL/GenBank/DDBJ whole genome shotgun (WGS) entry which is preliminary data.</text>
</comment>
<sequence length="89" mass="10186">MSDLSTTFMEEVNKSFQSAGGHFFNRNSVSPRSVVCEMELPDIQASLDILWGTTFMSVKWSIDSEHTDSGEKLYRCRTIFVAIGRLKWM</sequence>
<proteinExistence type="predicted"/>
<reference evidence="1 2" key="1">
    <citation type="submission" date="2023-09" db="EMBL/GenBank/DDBJ databases">
        <authorList>
            <person name="Wang M."/>
        </authorList>
    </citation>
    <scope>NUCLEOTIDE SEQUENCE [LARGE SCALE GENOMIC DNA]</scope>
    <source>
        <strain evidence="1">GT-2023</strain>
        <tissue evidence="1">Liver</tissue>
    </source>
</reference>
<dbReference type="EMBL" id="JAYMGO010000014">
    <property type="protein sequence ID" value="KAL1262005.1"/>
    <property type="molecule type" value="Genomic_DNA"/>
</dbReference>
<dbReference type="Proteomes" id="UP001558613">
    <property type="component" value="Unassembled WGS sequence"/>
</dbReference>